<sequence>MKTSRYSLLILLTISLFSVTLMSCHRRGVKGSGHFVTQTHMVGDFHAIKISGAYKVNLKQDSSLNITITADDNLMKYIKTEVNNGELHLYNNKSINSSKDVVVTIGVRQLTAIKTEGAIELQSAGLINAQDLELQFAGASNVNLNLKANKLSTQGSGATEIYLTGQAASHDVHFAGMVKLQAYDLIINSYNLETSGASECELNVVKSLIVNSSGASQINYKGNPTAVNINKSGAASVKKIN</sequence>
<keyword evidence="3" id="KW-1185">Reference proteome</keyword>
<proteinExistence type="predicted"/>
<name>A0A7L5E6P7_9SPHI</name>
<dbReference type="PROSITE" id="PS51257">
    <property type="entry name" value="PROKAR_LIPOPROTEIN"/>
    <property type="match status" value="1"/>
</dbReference>
<evidence type="ECO:0000259" key="1">
    <source>
        <dbReference type="Pfam" id="PF10988"/>
    </source>
</evidence>
<reference evidence="2 3" key="1">
    <citation type="submission" date="2020-04" db="EMBL/GenBank/DDBJ databases">
        <title>Genome sequencing of novel species.</title>
        <authorList>
            <person name="Heo J."/>
            <person name="Kim S.-J."/>
            <person name="Kim J.-S."/>
            <person name="Hong S.-B."/>
            <person name="Kwon S.-W."/>
        </authorList>
    </citation>
    <scope>NUCLEOTIDE SEQUENCE [LARGE SCALE GENOMIC DNA]</scope>
    <source>
        <strain evidence="2 3">F39-2</strain>
    </source>
</reference>
<dbReference type="EMBL" id="CP051682">
    <property type="protein sequence ID" value="QJD97444.1"/>
    <property type="molecule type" value="Genomic_DNA"/>
</dbReference>
<dbReference type="Gene3D" id="2.160.20.120">
    <property type="match status" value="1"/>
</dbReference>
<organism evidence="2 3">
    <name type="scientific">Mucilaginibacter robiniae</name>
    <dbReference type="NCBI Taxonomy" id="2728022"/>
    <lineage>
        <taxon>Bacteria</taxon>
        <taxon>Pseudomonadati</taxon>
        <taxon>Bacteroidota</taxon>
        <taxon>Sphingobacteriia</taxon>
        <taxon>Sphingobacteriales</taxon>
        <taxon>Sphingobacteriaceae</taxon>
        <taxon>Mucilaginibacter</taxon>
    </lineage>
</organism>
<dbReference type="AlphaFoldDB" id="A0A7L5E6P7"/>
<accession>A0A7L5E6P7</accession>
<dbReference type="RefSeq" id="WP_169609619.1">
    <property type="nucleotide sequence ID" value="NZ_CP051682.1"/>
</dbReference>
<dbReference type="KEGG" id="mrob:HH214_16980"/>
<protein>
    <submittedName>
        <fullName evidence="2">DUF2807 domain-containing protein</fullName>
    </submittedName>
</protein>
<dbReference type="Proteomes" id="UP000503278">
    <property type="component" value="Chromosome"/>
</dbReference>
<evidence type="ECO:0000313" key="3">
    <source>
        <dbReference type="Proteomes" id="UP000503278"/>
    </source>
</evidence>
<dbReference type="InterPro" id="IPR021255">
    <property type="entry name" value="DUF2807"/>
</dbReference>
<dbReference type="Pfam" id="PF10988">
    <property type="entry name" value="DUF2807"/>
    <property type="match status" value="1"/>
</dbReference>
<feature type="domain" description="Putative auto-transporter adhesin head GIN" evidence="1">
    <location>
        <begin position="44"/>
        <end position="224"/>
    </location>
</feature>
<gene>
    <name evidence="2" type="ORF">HH214_16980</name>
</gene>
<evidence type="ECO:0000313" key="2">
    <source>
        <dbReference type="EMBL" id="QJD97444.1"/>
    </source>
</evidence>